<reference evidence="3 4" key="1">
    <citation type="submission" date="2018-08" db="EMBL/GenBank/DDBJ databases">
        <title>Genomic Encyclopedia of Type Strains, Phase III (KMG-III): the genomes of soil and plant-associated and newly described type strains.</title>
        <authorList>
            <person name="Whitman W."/>
        </authorList>
    </citation>
    <scope>NUCLEOTIDE SEQUENCE [LARGE SCALE GENOMIC DNA]</scope>
    <source>
        <strain evidence="3 4">CECT 7375</strain>
    </source>
</reference>
<dbReference type="Pfam" id="PF02169">
    <property type="entry name" value="LPP20"/>
    <property type="match status" value="1"/>
</dbReference>
<dbReference type="PROSITE" id="PS51257">
    <property type="entry name" value="PROKAR_LIPOPROTEIN"/>
    <property type="match status" value="1"/>
</dbReference>
<evidence type="ECO:0000313" key="3">
    <source>
        <dbReference type="EMBL" id="REG85887.1"/>
    </source>
</evidence>
<dbReference type="OrthoDB" id="9788853at2"/>
<dbReference type="InterPro" id="IPR024952">
    <property type="entry name" value="LPP20-like_dom"/>
</dbReference>
<dbReference type="RefSeq" id="WP_115896654.1">
    <property type="nucleotide sequence ID" value="NZ_QUNG01000002.1"/>
</dbReference>
<gene>
    <name evidence="3" type="ORF">DFP81_102426</name>
</gene>
<keyword evidence="4" id="KW-1185">Reference proteome</keyword>
<dbReference type="Proteomes" id="UP000256542">
    <property type="component" value="Unassembled WGS sequence"/>
</dbReference>
<feature type="domain" description="Lipoprotein LPP20-like" evidence="2">
    <location>
        <begin position="40"/>
        <end position="147"/>
    </location>
</feature>
<feature type="chain" id="PRO_5017628606" evidence="1">
    <location>
        <begin position="18"/>
        <end position="191"/>
    </location>
</feature>
<evidence type="ECO:0000259" key="2">
    <source>
        <dbReference type="Pfam" id="PF02169"/>
    </source>
</evidence>
<keyword evidence="1" id="KW-0732">Signal</keyword>
<comment type="caution">
    <text evidence="3">The sequence shown here is derived from an EMBL/GenBank/DDBJ whole genome shotgun (WGS) entry which is preliminary data.</text>
</comment>
<accession>A0A3E0DRU3</accession>
<organism evidence="3 4">
    <name type="scientific">Marinomonas pollencensis</name>
    <dbReference type="NCBI Taxonomy" id="491954"/>
    <lineage>
        <taxon>Bacteria</taxon>
        <taxon>Pseudomonadati</taxon>
        <taxon>Pseudomonadota</taxon>
        <taxon>Gammaproteobacteria</taxon>
        <taxon>Oceanospirillales</taxon>
        <taxon>Oceanospirillaceae</taxon>
        <taxon>Marinomonas</taxon>
    </lineage>
</organism>
<keyword evidence="3" id="KW-0449">Lipoprotein</keyword>
<evidence type="ECO:0000256" key="1">
    <source>
        <dbReference type="SAM" id="SignalP"/>
    </source>
</evidence>
<dbReference type="AlphaFoldDB" id="A0A3E0DRU3"/>
<dbReference type="EMBL" id="QUNG01000002">
    <property type="protein sequence ID" value="REG85887.1"/>
    <property type="molecule type" value="Genomic_DNA"/>
</dbReference>
<proteinExistence type="predicted"/>
<protein>
    <submittedName>
        <fullName evidence="3">LPP20 lipoprotein</fullName>
    </submittedName>
</protein>
<name>A0A3E0DRU3_9GAMM</name>
<evidence type="ECO:0000313" key="4">
    <source>
        <dbReference type="Proteomes" id="UP000256542"/>
    </source>
</evidence>
<sequence length="191" mass="20509">MKLFKVAFLAASVTAVAGCSMIPDTFSDCSYPDTPGESAPSWICSQPVEGLELQAVGYSKKMAAGPGMMRDVAATEGRARLAGEFSTDVSSRMARVTQDSTVNGENTNSDVAERVQKTLAAMTLQRARVYRTQFSPAGNLYLLVGLDKDAYNMNVEAVAKSAIGEDSPALYQKFLADEADKSLDNIQKNMN</sequence>
<feature type="signal peptide" evidence="1">
    <location>
        <begin position="1"/>
        <end position="17"/>
    </location>
</feature>